<proteinExistence type="predicted"/>
<name>A0ACC2EZK4_DALPE</name>
<accession>A0ACC2EZK4</accession>
<organism evidence="1 2">
    <name type="scientific">Dallia pectoralis</name>
    <name type="common">Alaska blackfish</name>
    <dbReference type="NCBI Taxonomy" id="75939"/>
    <lineage>
        <taxon>Eukaryota</taxon>
        <taxon>Metazoa</taxon>
        <taxon>Chordata</taxon>
        <taxon>Craniata</taxon>
        <taxon>Vertebrata</taxon>
        <taxon>Euteleostomi</taxon>
        <taxon>Actinopterygii</taxon>
        <taxon>Neopterygii</taxon>
        <taxon>Teleostei</taxon>
        <taxon>Protacanthopterygii</taxon>
        <taxon>Esociformes</taxon>
        <taxon>Umbridae</taxon>
        <taxon>Dallia</taxon>
    </lineage>
</organism>
<evidence type="ECO:0000313" key="1">
    <source>
        <dbReference type="EMBL" id="KAJ7984529.1"/>
    </source>
</evidence>
<keyword evidence="2" id="KW-1185">Reference proteome</keyword>
<dbReference type="EMBL" id="CM055764">
    <property type="protein sequence ID" value="KAJ7984529.1"/>
    <property type="molecule type" value="Genomic_DNA"/>
</dbReference>
<comment type="caution">
    <text evidence="1">The sequence shown here is derived from an EMBL/GenBank/DDBJ whole genome shotgun (WGS) entry which is preliminary data.</text>
</comment>
<sequence length="155" mass="16637">MDASFTTTGDWLLSLHQDVCVGLAPTPSLGFYLPLSSPSLLSPGSTAPLCVCCLFTRNADSLRRFGRLGQKKVPKPLPPYSLPSLVFLHIPCPHQPTSLVSTGVCGLSWGETLQWPGPHSCGQAVCILTARRRLRAEILPLLTHPGVSIVSNKPI</sequence>
<dbReference type="Proteomes" id="UP001157502">
    <property type="component" value="Chromosome 37"/>
</dbReference>
<protein>
    <submittedName>
        <fullName evidence="1">Uncharacterized protein</fullName>
    </submittedName>
</protein>
<gene>
    <name evidence="1" type="ORF">DPEC_G00355750</name>
</gene>
<evidence type="ECO:0000313" key="2">
    <source>
        <dbReference type="Proteomes" id="UP001157502"/>
    </source>
</evidence>
<reference evidence="1" key="1">
    <citation type="submission" date="2021-05" db="EMBL/GenBank/DDBJ databases">
        <authorList>
            <person name="Pan Q."/>
            <person name="Jouanno E."/>
            <person name="Zahm M."/>
            <person name="Klopp C."/>
            <person name="Cabau C."/>
            <person name="Louis A."/>
            <person name="Berthelot C."/>
            <person name="Parey E."/>
            <person name="Roest Crollius H."/>
            <person name="Montfort J."/>
            <person name="Robinson-Rechavi M."/>
            <person name="Bouchez O."/>
            <person name="Lampietro C."/>
            <person name="Lopez Roques C."/>
            <person name="Donnadieu C."/>
            <person name="Postlethwait J."/>
            <person name="Bobe J."/>
            <person name="Dillon D."/>
            <person name="Chandos A."/>
            <person name="von Hippel F."/>
            <person name="Guiguen Y."/>
        </authorList>
    </citation>
    <scope>NUCLEOTIDE SEQUENCE</scope>
    <source>
        <strain evidence="1">YG-Jan2019</strain>
    </source>
</reference>